<dbReference type="SMART" id="SM00248">
    <property type="entry name" value="ANK"/>
    <property type="match status" value="2"/>
</dbReference>
<sequence length="245" mass="27671">MNTNNNYNNTTNNKRNNSNYQNMDGISNHRMTNNNINSNKSNNNIDTNRSNNVNNRSKANRENTKNENISDIYSNNIQFDNNTNNNSNITNNVNPRDVQGHKPLHWACSSGHLHTVDMLLGHNGIDVNVVDKYGDTPLHKAVWGCLHVAVKTEVFDPEDAPLDLLNECCTALNLKIEERLSGVVVARYLANQGADFHHKNNKNNTPLDLIKDPNLRKKLEAFLPPPCLCAEIKRPQQKSIHVDTL</sequence>
<accession>A0AA36HHH1</accession>
<gene>
    <name evidence="7" type="ORF">OCTVUL_1B010894</name>
</gene>
<keyword evidence="8" id="KW-1185">Reference proteome</keyword>
<dbReference type="PANTHER" id="PTHR24197">
    <property type="entry name" value="ANKYRIN REPEAT DOMAIN-CONTAINING PROTEIN 61"/>
    <property type="match status" value="1"/>
</dbReference>
<keyword evidence="2 5" id="KW-0040">ANK repeat</keyword>
<dbReference type="InterPro" id="IPR002110">
    <property type="entry name" value="Ankyrin_rpt"/>
</dbReference>
<evidence type="ECO:0000256" key="5">
    <source>
        <dbReference type="PROSITE-ProRule" id="PRU00023"/>
    </source>
</evidence>
<feature type="repeat" description="ANK" evidence="5">
    <location>
        <begin position="99"/>
        <end position="132"/>
    </location>
</feature>
<evidence type="ECO:0000256" key="2">
    <source>
        <dbReference type="ARBA" id="ARBA00023043"/>
    </source>
</evidence>
<evidence type="ECO:0000313" key="8">
    <source>
        <dbReference type="Proteomes" id="UP001162480"/>
    </source>
</evidence>
<dbReference type="SUPFAM" id="SSF48403">
    <property type="entry name" value="Ankyrin repeat"/>
    <property type="match status" value="1"/>
</dbReference>
<dbReference type="InterPro" id="IPR036770">
    <property type="entry name" value="Ankyrin_rpt-contain_sf"/>
</dbReference>
<dbReference type="PROSITE" id="PS50297">
    <property type="entry name" value="ANK_REP_REGION"/>
    <property type="match status" value="1"/>
</dbReference>
<evidence type="ECO:0000256" key="6">
    <source>
        <dbReference type="SAM" id="MobiDB-lite"/>
    </source>
</evidence>
<evidence type="ECO:0000256" key="1">
    <source>
        <dbReference type="ARBA" id="ARBA00022737"/>
    </source>
</evidence>
<comment type="caution">
    <text evidence="7">The sequence shown here is derived from an EMBL/GenBank/DDBJ whole genome shotgun (WGS) entry which is preliminary data.</text>
</comment>
<keyword evidence="1" id="KW-0677">Repeat</keyword>
<feature type="compositionally biased region" description="Low complexity" evidence="6">
    <location>
        <begin position="1"/>
        <end position="22"/>
    </location>
</feature>
<dbReference type="Pfam" id="PF13637">
    <property type="entry name" value="Ank_4"/>
    <property type="match status" value="1"/>
</dbReference>
<dbReference type="Proteomes" id="UP001162480">
    <property type="component" value="Unassembled WGS sequence"/>
</dbReference>
<proteinExistence type="predicted"/>
<feature type="compositionally biased region" description="Low complexity" evidence="6">
    <location>
        <begin position="30"/>
        <end position="57"/>
    </location>
</feature>
<evidence type="ECO:0000313" key="7">
    <source>
        <dbReference type="EMBL" id="CAJ1099364.1"/>
    </source>
</evidence>
<evidence type="ECO:0000256" key="3">
    <source>
        <dbReference type="ARBA" id="ARBA00037385"/>
    </source>
</evidence>
<dbReference type="PROSITE" id="PS50088">
    <property type="entry name" value="ANK_REPEAT"/>
    <property type="match status" value="1"/>
</dbReference>
<feature type="region of interest" description="Disordered" evidence="6">
    <location>
        <begin position="1"/>
        <end position="71"/>
    </location>
</feature>
<comment type="function">
    <text evidence="3">Plays an important role in regulating intracellular signaling events associated with erythroid terminal differentiation.</text>
</comment>
<reference evidence="7" key="1">
    <citation type="submission" date="2023-08" db="EMBL/GenBank/DDBJ databases">
        <authorList>
            <person name="Alioto T."/>
            <person name="Alioto T."/>
            <person name="Gomez Garrido J."/>
        </authorList>
    </citation>
    <scope>NUCLEOTIDE SEQUENCE</scope>
</reference>
<name>A0AA36HHH1_OCTVU</name>
<dbReference type="PANTHER" id="PTHR24197:SF44">
    <property type="entry name" value="ANKYRIN REPEAT DOMAIN-CONTAINING PROTEIN 54"/>
    <property type="match status" value="1"/>
</dbReference>
<dbReference type="Gene3D" id="1.25.40.20">
    <property type="entry name" value="Ankyrin repeat-containing domain"/>
    <property type="match status" value="1"/>
</dbReference>
<dbReference type="AlphaFoldDB" id="A0AA36HHH1"/>
<dbReference type="EMBL" id="CATOCA020000001">
    <property type="protein sequence ID" value="CAJ1099364.1"/>
    <property type="molecule type" value="Genomic_DNA"/>
</dbReference>
<evidence type="ECO:0000256" key="4">
    <source>
        <dbReference type="ARBA" id="ARBA00039237"/>
    </source>
</evidence>
<protein>
    <recommendedName>
        <fullName evidence="4">Ankyrin repeat domain-containing protein 54</fullName>
    </recommendedName>
</protein>
<organism evidence="7 8">
    <name type="scientific">Octopus vulgaris</name>
    <name type="common">Common octopus</name>
    <dbReference type="NCBI Taxonomy" id="6645"/>
    <lineage>
        <taxon>Eukaryota</taxon>
        <taxon>Metazoa</taxon>
        <taxon>Spiralia</taxon>
        <taxon>Lophotrochozoa</taxon>
        <taxon>Mollusca</taxon>
        <taxon>Cephalopoda</taxon>
        <taxon>Coleoidea</taxon>
        <taxon>Octopodiformes</taxon>
        <taxon>Octopoda</taxon>
        <taxon>Incirrata</taxon>
        <taxon>Octopodidae</taxon>
        <taxon>Octopus</taxon>
    </lineage>
</organism>